<organism evidence="1 2">
    <name type="scientific">Leptolyngbya cf. ectocarpi LEGE 11479</name>
    <dbReference type="NCBI Taxonomy" id="1828722"/>
    <lineage>
        <taxon>Bacteria</taxon>
        <taxon>Bacillati</taxon>
        <taxon>Cyanobacteriota</taxon>
        <taxon>Cyanophyceae</taxon>
        <taxon>Leptolyngbyales</taxon>
        <taxon>Leptolyngbyaceae</taxon>
        <taxon>Leptolyngbya group</taxon>
        <taxon>Leptolyngbya</taxon>
    </lineage>
</organism>
<dbReference type="Gene3D" id="2.160.20.10">
    <property type="entry name" value="Single-stranded right-handed beta-helix, Pectin lyase-like"/>
    <property type="match status" value="1"/>
</dbReference>
<sequence>MSVPLGVQFSHRSQGTVTNQGILQTGQDLTLSGQNLYSEGQLTAGENLTLQAQDTVTIRDTETDAFLARSGQNLTIQGNQAVDILTLQHLEQLPFISGENLVLISDGAISADAHLESGGNIQFLTLNGTPGNFISLYDPIISADGDVILGNYNGVALKIQATGSIQTGSIIITGPDLLLQADGSGSDEDLLASSRAVILRAGVDALNGNEPPETIGGTTIPIGTIAGNPVGSIIVNGDIGTFNIGGNGGNADNGGPIVLTATGNIDIVGNVVSFAQALPGNGDDTGDAGPITLTANGDINVDGNFLSFSQALPNSGGSAGDAGPVTLTANGDINVDGIFLSFSQALPNSGGNAGNGGAIILTAAGNIDTPQNFLSFSGAFTGNAGNGGNISIASISGNITTSGSLNTISFANPGANNSGNGGDITLSSDTGNISTPGELIAFSTSADGNSGTGGTISVISNSGTILNEGTLAANSFANNSNAGPGGNIIIASETGNILLNGTIRATSQSENGSSGPGGNISISSGSGDIVTNTLIDAFSFAPSLVNVGNADNGGNISISSNSGNIILNERISSFSSSALGNARDGGDISILSVSGDISTSNIDSSSSLFVQDTPTGITTADTSTSDGGDIFIRSTSGDIVADGFLSSSSFSRDGNVGSSGNISLVTGEGTIRGDAQISAISISEIDGITGDGGDVTLQANRISDLEISTISSAGASGNVAIQGTADGVTVDNLRLITSGQLEISNPIFPDQPISLDLSDFDQSGKTTIISSNNLILNNVELLSDANRVADAGNVELRSNGTIQLNNSRIFSDTNPQSVGNGGDIIIVGDNDIVLNNSIITTGTDGNGRAGNILITAPLLTIQNDTQIIGETSSLNREGIGGDVMVQANGINLSGDNTKISVNTSRAAAAGNITLTPLNRGDLQISTIGEGAEISASTEIGSSGRGGNITIRDADSVLLSNTEILTSGDGSGAAGSIFIQDVGEFVMRRTSLILAAANQTGNGGNVDIDAGFILTIPEEDNDILATANSGQGGTVSITANLINGFREVELFDPSLRGNRISDISARSNSGFDGTVTLESEPNPELTELPTNLIDPANRIAQTCSTEVGAIVDGLTGDFSMTERGGQLPSPADIASQYEPLDDFGPVAIEAEAFSTTDSSTENRPLSNTLKLQAPLLDAQEAVVTASGDIFLVAEHRWPPPSSCAS</sequence>
<name>A0A929FCL0_LEPEC</name>
<keyword evidence="2" id="KW-1185">Reference proteome</keyword>
<protein>
    <submittedName>
        <fullName evidence="1">S-layer family protein</fullName>
    </submittedName>
</protein>
<dbReference type="RefSeq" id="WP_193995588.1">
    <property type="nucleotide sequence ID" value="NZ_JADEXP010000310.1"/>
</dbReference>
<accession>A0A929FCL0</accession>
<evidence type="ECO:0000313" key="1">
    <source>
        <dbReference type="EMBL" id="MBE9069698.1"/>
    </source>
</evidence>
<proteinExistence type="predicted"/>
<dbReference type="InterPro" id="IPR012334">
    <property type="entry name" value="Pectin_lyas_fold"/>
</dbReference>
<dbReference type="AlphaFoldDB" id="A0A929FCL0"/>
<gene>
    <name evidence="1" type="ORF">IQ260_23920</name>
</gene>
<reference evidence="1" key="1">
    <citation type="submission" date="2020-10" db="EMBL/GenBank/DDBJ databases">
        <authorList>
            <person name="Castelo-Branco R."/>
            <person name="Eusebio N."/>
            <person name="Adriana R."/>
            <person name="Vieira A."/>
            <person name="Brugerolle De Fraissinette N."/>
            <person name="Rezende De Castro R."/>
            <person name="Schneider M.P."/>
            <person name="Vasconcelos V."/>
            <person name="Leao P.N."/>
        </authorList>
    </citation>
    <scope>NUCLEOTIDE SEQUENCE</scope>
    <source>
        <strain evidence="1">LEGE 11479</strain>
    </source>
</reference>
<dbReference type="EMBL" id="JADEXP010000310">
    <property type="protein sequence ID" value="MBE9069698.1"/>
    <property type="molecule type" value="Genomic_DNA"/>
</dbReference>
<evidence type="ECO:0000313" key="2">
    <source>
        <dbReference type="Proteomes" id="UP000615026"/>
    </source>
</evidence>
<dbReference type="Proteomes" id="UP000615026">
    <property type="component" value="Unassembled WGS sequence"/>
</dbReference>
<comment type="caution">
    <text evidence="1">The sequence shown here is derived from an EMBL/GenBank/DDBJ whole genome shotgun (WGS) entry which is preliminary data.</text>
</comment>